<gene>
    <name evidence="3" type="ORF">I6U48_22000</name>
</gene>
<sequence length="416" mass="47941">MDSNRKNGFEQIEVSERLDSVIDKAIDRAKKDKKKKLIKSNIIKYSAAVASLFIVFIASIKFIPVFAQVLNNVAVGSSVTREAKFYFDQNIGMAVNEGLAEDVNESETNKNIKVTVNSIIADDKNAFIFYTLNGKMDKQGFKNLLLQNLKIYDDRYNILLDSKSNYYPKLPDTLYKKDGDFLLTFNDKYRCIISSIGDNVKNYSQNNETYGAIELTATNGHKMPSELNLKLLSFTEAYQMSYSKEKYNSFVSKYYRNPMSINGEWNFNIKIDKNLKETRPEAYNNIKFYADHTDFNIKFLKIYPTHIETKIIIGKNKLTGAQCYSIGQDIKEYDESLPYLVNDENLPYLVDEKGNKYKLTDTEVGDMDSDKMLDLTFQSCYFNSPEELYLVVNRLNYESGSENFSKDIGEVKIRIK</sequence>
<reference evidence="3" key="1">
    <citation type="submission" date="2020-12" db="EMBL/GenBank/DDBJ databases">
        <title>Clostridium thailandense sp. nov., a novel acetogenic bacterium isolated from peat land soil in Thailand.</title>
        <authorList>
            <person name="Chaikitkaew S."/>
            <person name="Birkeland N.K."/>
        </authorList>
    </citation>
    <scope>NUCLEOTIDE SEQUENCE</scope>
    <source>
        <strain evidence="3">PL3</strain>
    </source>
</reference>
<evidence type="ECO:0000313" key="4">
    <source>
        <dbReference type="Proteomes" id="UP000694308"/>
    </source>
</evidence>
<feature type="domain" description="DUF4179" evidence="2">
    <location>
        <begin position="39"/>
        <end position="132"/>
    </location>
</feature>
<proteinExistence type="predicted"/>
<keyword evidence="1" id="KW-0812">Transmembrane</keyword>
<dbReference type="InterPro" id="IPR025436">
    <property type="entry name" value="DUF4179"/>
</dbReference>
<accession>A0A949U347</accession>
<dbReference type="Pfam" id="PF13786">
    <property type="entry name" value="DUF4179"/>
    <property type="match status" value="1"/>
</dbReference>
<evidence type="ECO:0000259" key="2">
    <source>
        <dbReference type="Pfam" id="PF13786"/>
    </source>
</evidence>
<feature type="transmembrane region" description="Helical" evidence="1">
    <location>
        <begin position="42"/>
        <end position="63"/>
    </location>
</feature>
<keyword evidence="4" id="KW-1185">Reference proteome</keyword>
<evidence type="ECO:0000313" key="3">
    <source>
        <dbReference type="EMBL" id="MBV7275578.1"/>
    </source>
</evidence>
<protein>
    <submittedName>
        <fullName evidence="3">DUF4179 domain-containing protein</fullName>
    </submittedName>
</protein>
<name>A0A949U347_9CLOT</name>
<organism evidence="3 4">
    <name type="scientific">Clostridium thailandense</name>
    <dbReference type="NCBI Taxonomy" id="2794346"/>
    <lineage>
        <taxon>Bacteria</taxon>
        <taxon>Bacillati</taxon>
        <taxon>Bacillota</taxon>
        <taxon>Clostridia</taxon>
        <taxon>Eubacteriales</taxon>
        <taxon>Clostridiaceae</taxon>
        <taxon>Clostridium</taxon>
    </lineage>
</organism>
<dbReference type="Proteomes" id="UP000694308">
    <property type="component" value="Unassembled WGS sequence"/>
</dbReference>
<evidence type="ECO:0000256" key="1">
    <source>
        <dbReference type="SAM" id="Phobius"/>
    </source>
</evidence>
<keyword evidence="1" id="KW-1133">Transmembrane helix</keyword>
<dbReference type="EMBL" id="JAEEGC010000129">
    <property type="protein sequence ID" value="MBV7275578.1"/>
    <property type="molecule type" value="Genomic_DNA"/>
</dbReference>
<dbReference type="AlphaFoldDB" id="A0A949U347"/>
<dbReference type="RefSeq" id="WP_218322628.1">
    <property type="nucleotide sequence ID" value="NZ_JAEEGC010000129.1"/>
</dbReference>
<comment type="caution">
    <text evidence="3">The sequence shown here is derived from an EMBL/GenBank/DDBJ whole genome shotgun (WGS) entry which is preliminary data.</text>
</comment>
<keyword evidence="1" id="KW-0472">Membrane</keyword>